<dbReference type="PANTHER" id="PTHR33908">
    <property type="entry name" value="MANNOSYLTRANSFERASE YKCB-RELATED"/>
    <property type="match status" value="1"/>
</dbReference>
<evidence type="ECO:0000256" key="5">
    <source>
        <dbReference type="ARBA" id="ARBA00022692"/>
    </source>
</evidence>
<evidence type="ECO:0000256" key="8">
    <source>
        <dbReference type="SAM" id="Phobius"/>
    </source>
</evidence>
<feature type="transmembrane region" description="Helical" evidence="8">
    <location>
        <begin position="274"/>
        <end position="300"/>
    </location>
</feature>
<name>A0ABS0SZ62_9CAUL</name>
<evidence type="ECO:0000256" key="2">
    <source>
        <dbReference type="ARBA" id="ARBA00022475"/>
    </source>
</evidence>
<evidence type="ECO:0000256" key="7">
    <source>
        <dbReference type="ARBA" id="ARBA00023136"/>
    </source>
</evidence>
<keyword evidence="7 8" id="KW-0472">Membrane</keyword>
<reference evidence="9 10" key="1">
    <citation type="submission" date="2020-11" db="EMBL/GenBank/DDBJ databases">
        <title>genome sequence of strain KACC 18849.</title>
        <authorList>
            <person name="Gao J."/>
            <person name="Zhang X."/>
        </authorList>
    </citation>
    <scope>NUCLEOTIDE SEQUENCE [LARGE SCALE GENOMIC DNA]</scope>
    <source>
        <strain evidence="9 10">KACC 18849</strain>
    </source>
</reference>
<feature type="transmembrane region" description="Helical" evidence="8">
    <location>
        <begin position="181"/>
        <end position="212"/>
    </location>
</feature>
<gene>
    <name evidence="9" type="ORF">I4Q42_14260</name>
</gene>
<keyword evidence="3" id="KW-0328">Glycosyltransferase</keyword>
<feature type="transmembrane region" description="Helical" evidence="8">
    <location>
        <begin position="126"/>
        <end position="144"/>
    </location>
</feature>
<keyword evidence="2" id="KW-1003">Cell membrane</keyword>
<dbReference type="InterPro" id="IPR050297">
    <property type="entry name" value="LipidA_mod_glycosyltrf_83"/>
</dbReference>
<comment type="caution">
    <text evidence="9">The sequence shown here is derived from an EMBL/GenBank/DDBJ whole genome shotgun (WGS) entry which is preliminary data.</text>
</comment>
<feature type="transmembrane region" description="Helical" evidence="8">
    <location>
        <begin position="307"/>
        <end position="326"/>
    </location>
</feature>
<proteinExistence type="predicted"/>
<feature type="transmembrane region" description="Helical" evidence="8">
    <location>
        <begin position="16"/>
        <end position="35"/>
    </location>
</feature>
<evidence type="ECO:0000256" key="4">
    <source>
        <dbReference type="ARBA" id="ARBA00022679"/>
    </source>
</evidence>
<keyword evidence="10" id="KW-1185">Reference proteome</keyword>
<dbReference type="PANTHER" id="PTHR33908:SF3">
    <property type="entry name" value="UNDECAPRENYL PHOSPHATE-ALPHA-4-AMINO-4-DEOXY-L-ARABINOSE ARABINOSYL TRANSFERASE"/>
    <property type="match status" value="1"/>
</dbReference>
<feature type="transmembrane region" description="Helical" evidence="8">
    <location>
        <begin position="102"/>
        <end position="120"/>
    </location>
</feature>
<comment type="subcellular location">
    <subcellularLocation>
        <location evidence="1">Cell membrane</location>
        <topology evidence="1">Multi-pass membrane protein</topology>
    </subcellularLocation>
</comment>
<sequence length="566" mass="59961">MSLESRLDAWSRGWRAPVFAALVALIAGLPGLFAMPPLDRDESRFTQATAQMLETGDYVNIRLQDQPRNKKPVGIHWLQAVAVSAVSAPEDRGIWAYRIPSLLGAMLAAAACAWGAAAFFGPRESLLSGAILGATFLLSTEAFIAKTDASLCGFTTLAMAGLARIYAASLAGEKAGKWPKLAFWIGMAMAALIKGPVGLLVVLLAGLALWAWDRKAPWARQLGWSWGLILFAAIVLPWAWMITVATDGAFWGAAVGGDLAPKLAGGHERHGGIFGYYALLSPLLLFPVTLLLPAALVLAWTGRKEPGVRFALCWLIPTWLMFELLPTKLAHYTLPAFGALAMLMAAALRAPLGLVSRIVGTVLLAIAGFAFAAVCVVAWKQYAAPSTLPLAILSALLFVASALAGGWLILRRQAAKALVTAGVLGVLAHGTMAGLLAPRLDSLWLSQRLARALEKADLAPRAGAFGPVAVTGYSEPSMVFQVGTTTQLTDADGAADAVDEGRPAVVEGREDAKFRAALAALGHAPRPAGEIKGLNYSDGDDEVLRIYRGEPRRHDAVERAEEEAQP</sequence>
<keyword evidence="6 8" id="KW-1133">Transmembrane helix</keyword>
<evidence type="ECO:0000313" key="10">
    <source>
        <dbReference type="Proteomes" id="UP000639859"/>
    </source>
</evidence>
<feature type="transmembrane region" description="Helical" evidence="8">
    <location>
        <begin position="151"/>
        <end position="169"/>
    </location>
</feature>
<evidence type="ECO:0000313" key="9">
    <source>
        <dbReference type="EMBL" id="MBI1684834.1"/>
    </source>
</evidence>
<evidence type="ECO:0000256" key="1">
    <source>
        <dbReference type="ARBA" id="ARBA00004651"/>
    </source>
</evidence>
<keyword evidence="4" id="KW-0808">Transferase</keyword>
<feature type="transmembrane region" description="Helical" evidence="8">
    <location>
        <begin position="417"/>
        <end position="437"/>
    </location>
</feature>
<feature type="transmembrane region" description="Helical" evidence="8">
    <location>
        <begin position="332"/>
        <end position="351"/>
    </location>
</feature>
<dbReference type="RefSeq" id="WP_198576845.1">
    <property type="nucleotide sequence ID" value="NZ_JADWOX010000009.1"/>
</dbReference>
<dbReference type="Proteomes" id="UP000639859">
    <property type="component" value="Unassembled WGS sequence"/>
</dbReference>
<accession>A0ABS0SZ62</accession>
<evidence type="ECO:0000256" key="3">
    <source>
        <dbReference type="ARBA" id="ARBA00022676"/>
    </source>
</evidence>
<feature type="transmembrane region" description="Helical" evidence="8">
    <location>
        <begin position="391"/>
        <end position="410"/>
    </location>
</feature>
<evidence type="ECO:0000256" key="6">
    <source>
        <dbReference type="ARBA" id="ARBA00022989"/>
    </source>
</evidence>
<organism evidence="9 10">
    <name type="scientific">Caulobacter hibisci</name>
    <dbReference type="NCBI Taxonomy" id="2035993"/>
    <lineage>
        <taxon>Bacteria</taxon>
        <taxon>Pseudomonadati</taxon>
        <taxon>Pseudomonadota</taxon>
        <taxon>Alphaproteobacteria</taxon>
        <taxon>Caulobacterales</taxon>
        <taxon>Caulobacteraceae</taxon>
        <taxon>Caulobacter</taxon>
    </lineage>
</organism>
<feature type="transmembrane region" description="Helical" evidence="8">
    <location>
        <begin position="358"/>
        <end position="379"/>
    </location>
</feature>
<feature type="transmembrane region" description="Helical" evidence="8">
    <location>
        <begin position="224"/>
        <end position="254"/>
    </location>
</feature>
<keyword evidence="5 8" id="KW-0812">Transmembrane</keyword>
<protein>
    <submittedName>
        <fullName evidence="9">Glycosyltransferase family 39 protein</fullName>
    </submittedName>
</protein>
<dbReference type="EMBL" id="JADWOX010000009">
    <property type="protein sequence ID" value="MBI1684834.1"/>
    <property type="molecule type" value="Genomic_DNA"/>
</dbReference>